<evidence type="ECO:0000256" key="5">
    <source>
        <dbReference type="ARBA" id="ARBA00022723"/>
    </source>
</evidence>
<gene>
    <name evidence="9" type="primary">ybeY</name>
    <name evidence="10" type="ORF">SSCH_30026</name>
</gene>
<dbReference type="SUPFAM" id="SSF55486">
    <property type="entry name" value="Metalloproteases ('zincins'), catalytic domain"/>
    <property type="match status" value="1"/>
</dbReference>
<keyword evidence="9" id="KW-0963">Cytoplasm</keyword>
<dbReference type="InterPro" id="IPR023091">
    <property type="entry name" value="MetalPrtase_cat_dom_sf_prd"/>
</dbReference>
<protein>
    <recommendedName>
        <fullName evidence="9">Endoribonuclease YbeY</fullName>
        <ecNumber evidence="9">3.1.-.-</ecNumber>
    </recommendedName>
</protein>
<feature type="binding site" evidence="9">
    <location>
        <position position="136"/>
    </location>
    <ligand>
        <name>Zn(2+)</name>
        <dbReference type="ChEBI" id="CHEBI:29105"/>
        <note>catalytic</note>
    </ligand>
</feature>
<keyword evidence="2 9" id="KW-0690">Ribosome biogenesis</keyword>
<dbReference type="EMBL" id="CDRZ01000223">
    <property type="protein sequence ID" value="CEO88922.1"/>
    <property type="molecule type" value="Genomic_DNA"/>
</dbReference>
<evidence type="ECO:0000313" key="11">
    <source>
        <dbReference type="Proteomes" id="UP000046155"/>
    </source>
</evidence>
<dbReference type="PROSITE" id="PS01306">
    <property type="entry name" value="UPF0054"/>
    <property type="match status" value="1"/>
</dbReference>
<dbReference type="GO" id="GO:0008270">
    <property type="term" value="F:zinc ion binding"/>
    <property type="evidence" value="ECO:0007669"/>
    <property type="project" value="UniProtKB-UniRule"/>
</dbReference>
<evidence type="ECO:0000256" key="7">
    <source>
        <dbReference type="ARBA" id="ARBA00022801"/>
    </source>
</evidence>
<evidence type="ECO:0000256" key="6">
    <source>
        <dbReference type="ARBA" id="ARBA00022759"/>
    </source>
</evidence>
<name>A0A0B7MMJ0_9FIRM</name>
<evidence type="ECO:0000256" key="2">
    <source>
        <dbReference type="ARBA" id="ARBA00022517"/>
    </source>
</evidence>
<dbReference type="InterPro" id="IPR020549">
    <property type="entry name" value="YbeY_CS"/>
</dbReference>
<evidence type="ECO:0000313" key="10">
    <source>
        <dbReference type="EMBL" id="CEO88922.1"/>
    </source>
</evidence>
<keyword evidence="7 9" id="KW-0378">Hydrolase</keyword>
<keyword evidence="11" id="KW-1185">Reference proteome</keyword>
<keyword evidence="8 9" id="KW-0862">Zinc</keyword>
<reference evidence="11" key="1">
    <citation type="submission" date="2015-01" db="EMBL/GenBank/DDBJ databases">
        <authorList>
            <person name="Manzoor Shahid"/>
            <person name="Zubair Saima"/>
        </authorList>
    </citation>
    <scope>NUCLEOTIDE SEQUENCE [LARGE SCALE GENOMIC DNA]</scope>
    <source>
        <strain evidence="11">Sp3</strain>
    </source>
</reference>
<comment type="function">
    <text evidence="9">Single strand-specific metallo-endoribonuclease involved in late-stage 70S ribosome quality control and in maturation of the 3' terminus of the 16S rRNA.</text>
</comment>
<dbReference type="RefSeq" id="WP_044664977.1">
    <property type="nucleotide sequence ID" value="NZ_CDRZ01000223.1"/>
</dbReference>
<evidence type="ECO:0000256" key="9">
    <source>
        <dbReference type="HAMAP-Rule" id="MF_00009"/>
    </source>
</evidence>
<dbReference type="GO" id="GO:0006364">
    <property type="term" value="P:rRNA processing"/>
    <property type="evidence" value="ECO:0007669"/>
    <property type="project" value="UniProtKB-UniRule"/>
</dbReference>
<keyword evidence="4 9" id="KW-0540">Nuclease</keyword>
<comment type="cofactor">
    <cofactor evidence="9">
        <name>Zn(2+)</name>
        <dbReference type="ChEBI" id="CHEBI:29105"/>
    </cofactor>
    <text evidence="9">Binds 1 zinc ion.</text>
</comment>
<dbReference type="Proteomes" id="UP000046155">
    <property type="component" value="Unassembled WGS sequence"/>
</dbReference>
<evidence type="ECO:0000256" key="4">
    <source>
        <dbReference type="ARBA" id="ARBA00022722"/>
    </source>
</evidence>
<dbReference type="GO" id="GO:0004222">
    <property type="term" value="F:metalloendopeptidase activity"/>
    <property type="evidence" value="ECO:0007669"/>
    <property type="project" value="InterPro"/>
</dbReference>
<dbReference type="Gene3D" id="3.40.390.30">
    <property type="entry name" value="Metalloproteases ('zincins'), catalytic domain"/>
    <property type="match status" value="1"/>
</dbReference>
<evidence type="ECO:0000256" key="1">
    <source>
        <dbReference type="ARBA" id="ARBA00010875"/>
    </source>
</evidence>
<keyword evidence="6 9" id="KW-0255">Endonuclease</keyword>
<dbReference type="InterPro" id="IPR002036">
    <property type="entry name" value="YbeY"/>
</dbReference>
<proteinExistence type="inferred from homology"/>
<dbReference type="PANTHER" id="PTHR46986:SF1">
    <property type="entry name" value="ENDORIBONUCLEASE YBEY, CHLOROPLASTIC"/>
    <property type="match status" value="1"/>
</dbReference>
<comment type="subcellular location">
    <subcellularLocation>
        <location evidence="9">Cytoplasm</location>
    </subcellularLocation>
</comment>
<dbReference type="NCBIfam" id="TIGR00043">
    <property type="entry name" value="rRNA maturation RNase YbeY"/>
    <property type="match status" value="1"/>
</dbReference>
<evidence type="ECO:0000256" key="3">
    <source>
        <dbReference type="ARBA" id="ARBA00022552"/>
    </source>
</evidence>
<dbReference type="GO" id="GO:0005737">
    <property type="term" value="C:cytoplasm"/>
    <property type="evidence" value="ECO:0007669"/>
    <property type="project" value="UniProtKB-SubCell"/>
</dbReference>
<accession>A0A0B7MMJ0</accession>
<comment type="similarity">
    <text evidence="1 9">Belongs to the endoribonuclease YbeY family.</text>
</comment>
<dbReference type="GO" id="GO:0004521">
    <property type="term" value="F:RNA endonuclease activity"/>
    <property type="evidence" value="ECO:0007669"/>
    <property type="project" value="UniProtKB-UniRule"/>
</dbReference>
<keyword evidence="5 9" id="KW-0479">Metal-binding</keyword>
<organism evidence="10 11">
    <name type="scientific">Syntrophaceticus schinkii</name>
    <dbReference type="NCBI Taxonomy" id="499207"/>
    <lineage>
        <taxon>Bacteria</taxon>
        <taxon>Bacillati</taxon>
        <taxon>Bacillota</taxon>
        <taxon>Clostridia</taxon>
        <taxon>Thermoanaerobacterales</taxon>
        <taxon>Thermoanaerobacterales Family III. Incertae Sedis</taxon>
        <taxon>Syntrophaceticus</taxon>
    </lineage>
</organism>
<dbReference type="HAMAP" id="MF_00009">
    <property type="entry name" value="Endoribonucl_YbeY"/>
    <property type="match status" value="1"/>
</dbReference>
<feature type="binding site" evidence="9">
    <location>
        <position position="126"/>
    </location>
    <ligand>
        <name>Zn(2+)</name>
        <dbReference type="ChEBI" id="CHEBI:29105"/>
        <note>catalytic</note>
    </ligand>
</feature>
<dbReference type="AlphaFoldDB" id="A0A0B7MMJ0"/>
<keyword evidence="3 9" id="KW-0698">rRNA processing</keyword>
<evidence type="ECO:0000256" key="8">
    <source>
        <dbReference type="ARBA" id="ARBA00022833"/>
    </source>
</evidence>
<feature type="binding site" evidence="9">
    <location>
        <position position="130"/>
    </location>
    <ligand>
        <name>Zn(2+)</name>
        <dbReference type="ChEBI" id="CHEBI:29105"/>
        <note>catalytic</note>
    </ligand>
</feature>
<dbReference type="Pfam" id="PF02130">
    <property type="entry name" value="YbeY"/>
    <property type="match status" value="1"/>
</dbReference>
<dbReference type="PANTHER" id="PTHR46986">
    <property type="entry name" value="ENDORIBONUCLEASE YBEY, CHLOROPLASTIC"/>
    <property type="match status" value="1"/>
</dbReference>
<dbReference type="OrthoDB" id="9807740at2"/>
<sequence>MQLLISEEQSQVDVGSEIKDLIREALGKLLKEEEFSQEFIDAAEVSMILTDDQKMAVLNERYRGVAGTTDVLSFPMMDGDDDLVDLDGLQDEFLLGDIVISVPRALEQAREYGHSLAREMLFLAVHGMLHLLGYDHQLKADAARMRSKEKKVLKMVDLAVEPDEDGRTEI</sequence>
<dbReference type="EC" id="3.1.-.-" evidence="9"/>